<feature type="region of interest" description="Disordered" evidence="1">
    <location>
        <begin position="113"/>
        <end position="138"/>
    </location>
</feature>
<evidence type="ECO:0000313" key="2">
    <source>
        <dbReference type="EMBL" id="THJ74942.1"/>
    </source>
</evidence>
<comment type="caution">
    <text evidence="2">The sequence shown here is derived from an EMBL/GenBank/DDBJ whole genome shotgun (WGS) entry which is preliminary data.</text>
</comment>
<gene>
    <name evidence="2" type="ORF">E7Y31_08475</name>
</gene>
<evidence type="ECO:0000256" key="1">
    <source>
        <dbReference type="SAM" id="MobiDB-lite"/>
    </source>
</evidence>
<proteinExistence type="predicted"/>
<dbReference type="Proteomes" id="UP000305282">
    <property type="component" value="Unassembled WGS sequence"/>
</dbReference>
<reference evidence="2 3" key="1">
    <citation type="submission" date="2019-04" db="EMBL/GenBank/DDBJ databases">
        <title>Draft genome sequences for three unisolated Alnus-infective Frankia Sp+ strains, AgTrS, AiOr and AvVan, the first sequenced Frankia strains able to sporulate in-planta.</title>
        <authorList>
            <person name="Bethencourt L."/>
            <person name="Vautrin F."/>
            <person name="Taib N."/>
            <person name="Dubost A."/>
            <person name="Castro-Garcia L."/>
            <person name="Imbaud O."/>
            <person name="Abrouk D."/>
            <person name="Fournier P."/>
            <person name="Briolay J."/>
            <person name="Nguyen A."/>
            <person name="Normand P."/>
            <person name="Fernandez M.P."/>
            <person name="Brochier-Armanet C."/>
            <person name="Herrera-Belaroussi A."/>
        </authorList>
    </citation>
    <scope>NUCLEOTIDE SEQUENCE [LARGE SCALE GENOMIC DNA]</scope>
    <source>
        <strain evidence="2 3">AvVan</strain>
    </source>
</reference>
<dbReference type="AlphaFoldDB" id="A0A4S5ES64"/>
<protein>
    <submittedName>
        <fullName evidence="2">Uncharacterized protein</fullName>
    </submittedName>
</protein>
<feature type="compositionally biased region" description="Acidic residues" evidence="1">
    <location>
        <begin position="1"/>
        <end position="16"/>
    </location>
</feature>
<dbReference type="EMBL" id="SSXH01000150">
    <property type="protein sequence ID" value="THJ74942.1"/>
    <property type="molecule type" value="Genomic_DNA"/>
</dbReference>
<accession>A0A4S5ES64</accession>
<organism evidence="2 3">
    <name type="scientific">Candidatus Frankia alpina</name>
    <dbReference type="NCBI Taxonomy" id="2699483"/>
    <lineage>
        <taxon>Bacteria</taxon>
        <taxon>Bacillati</taxon>
        <taxon>Actinomycetota</taxon>
        <taxon>Actinomycetes</taxon>
        <taxon>Frankiales</taxon>
        <taxon>Frankiaceae</taxon>
        <taxon>Frankia</taxon>
    </lineage>
</organism>
<name>A0A4S5ES64_9ACTN</name>
<sequence>MTDTSPADDDLDDDAPLDLMTDLGLEADEDPDVQPGPDDEVPPLGGFNFAPPPPRPRPDPAVVRQAVVDLIRAWGPGTVFRPADIARALPEHAARSRSTISRLLATLLDDGVLEDGGREGEYRMPTTAAGHAASPTRG</sequence>
<keyword evidence="3" id="KW-1185">Reference proteome</keyword>
<feature type="compositionally biased region" description="Acidic residues" evidence="1">
    <location>
        <begin position="25"/>
        <end position="41"/>
    </location>
</feature>
<evidence type="ECO:0000313" key="3">
    <source>
        <dbReference type="Proteomes" id="UP000305282"/>
    </source>
</evidence>
<feature type="region of interest" description="Disordered" evidence="1">
    <location>
        <begin position="1"/>
        <end position="60"/>
    </location>
</feature>